<dbReference type="Proteomes" id="UP000618931">
    <property type="component" value="Unassembled WGS sequence"/>
</dbReference>
<proteinExistence type="predicted"/>
<name>A0ABS0I0S1_9BACT</name>
<feature type="transmembrane region" description="Helical" evidence="1">
    <location>
        <begin position="6"/>
        <end position="28"/>
    </location>
</feature>
<dbReference type="EMBL" id="JADQDM010000002">
    <property type="protein sequence ID" value="MBF9220492.1"/>
    <property type="molecule type" value="Genomic_DNA"/>
</dbReference>
<keyword evidence="1" id="KW-0812">Transmembrane</keyword>
<keyword evidence="1" id="KW-0472">Membrane</keyword>
<gene>
    <name evidence="2" type="ORF">I2H31_05200</name>
</gene>
<sequence length="144" mass="16924">MVSVAILLGLLLFYFVPGVLALCCLVRFFGTRNPAKRRKAAVGFVALVALPAYFVFNRYRVDQEWEQQELGTYQLTNYPNCRPCELELRENNVFVVRQQDAVRETGRWHFESGQDYWITYLNEYDQLGSGKYSYTNYHLKHPPR</sequence>
<keyword evidence="3" id="KW-1185">Reference proteome</keyword>
<organism evidence="2 3">
    <name type="scientific">Hymenobacter ruricola</name>
    <dbReference type="NCBI Taxonomy" id="2791023"/>
    <lineage>
        <taxon>Bacteria</taxon>
        <taxon>Pseudomonadati</taxon>
        <taxon>Bacteroidota</taxon>
        <taxon>Cytophagia</taxon>
        <taxon>Cytophagales</taxon>
        <taxon>Hymenobacteraceae</taxon>
        <taxon>Hymenobacter</taxon>
    </lineage>
</organism>
<evidence type="ECO:0000313" key="2">
    <source>
        <dbReference type="EMBL" id="MBF9220492.1"/>
    </source>
</evidence>
<evidence type="ECO:0000256" key="1">
    <source>
        <dbReference type="SAM" id="Phobius"/>
    </source>
</evidence>
<protein>
    <submittedName>
        <fullName evidence="2">Uncharacterized protein</fullName>
    </submittedName>
</protein>
<accession>A0ABS0I0S1</accession>
<dbReference type="RefSeq" id="WP_196291943.1">
    <property type="nucleotide sequence ID" value="NZ_JADQDM010000002.1"/>
</dbReference>
<comment type="caution">
    <text evidence="2">The sequence shown here is derived from an EMBL/GenBank/DDBJ whole genome shotgun (WGS) entry which is preliminary data.</text>
</comment>
<feature type="transmembrane region" description="Helical" evidence="1">
    <location>
        <begin position="40"/>
        <end position="56"/>
    </location>
</feature>
<reference evidence="2 3" key="1">
    <citation type="submission" date="2020-11" db="EMBL/GenBank/DDBJ databases">
        <authorList>
            <person name="Kim M.K."/>
        </authorList>
    </citation>
    <scope>NUCLEOTIDE SEQUENCE [LARGE SCALE GENOMIC DNA]</scope>
    <source>
        <strain evidence="2 3">BT662</strain>
    </source>
</reference>
<evidence type="ECO:0000313" key="3">
    <source>
        <dbReference type="Proteomes" id="UP000618931"/>
    </source>
</evidence>
<keyword evidence="1" id="KW-1133">Transmembrane helix</keyword>